<feature type="domain" description="Epoxide hydrolase N-terminal" evidence="5">
    <location>
        <begin position="38"/>
        <end position="142"/>
    </location>
</feature>
<accession>A0ABX7BWM6</accession>
<dbReference type="GO" id="GO:0016787">
    <property type="term" value="F:hydrolase activity"/>
    <property type="evidence" value="ECO:0007669"/>
    <property type="project" value="UniProtKB-KW"/>
</dbReference>
<evidence type="ECO:0000259" key="5">
    <source>
        <dbReference type="Pfam" id="PF06441"/>
    </source>
</evidence>
<evidence type="ECO:0000256" key="2">
    <source>
        <dbReference type="ARBA" id="ARBA00022797"/>
    </source>
</evidence>
<dbReference type="SUPFAM" id="SSF53474">
    <property type="entry name" value="alpha/beta-Hydrolases"/>
    <property type="match status" value="1"/>
</dbReference>
<dbReference type="PANTHER" id="PTHR21661">
    <property type="entry name" value="EPOXIDE HYDROLASE 1-RELATED"/>
    <property type="match status" value="1"/>
</dbReference>
<evidence type="ECO:0000256" key="3">
    <source>
        <dbReference type="ARBA" id="ARBA00022801"/>
    </source>
</evidence>
<evidence type="ECO:0000256" key="1">
    <source>
        <dbReference type="ARBA" id="ARBA00010088"/>
    </source>
</evidence>
<dbReference type="Gene3D" id="3.40.50.1820">
    <property type="entry name" value="alpha/beta hydrolase"/>
    <property type="match status" value="1"/>
</dbReference>
<dbReference type="InterPro" id="IPR029058">
    <property type="entry name" value="AB_hydrolase_fold"/>
</dbReference>
<dbReference type="InterPro" id="IPR016292">
    <property type="entry name" value="Epoxide_hydrolase"/>
</dbReference>
<dbReference type="Proteomes" id="UP000595460">
    <property type="component" value="Chromosome"/>
</dbReference>
<dbReference type="PRINTS" id="PR00412">
    <property type="entry name" value="EPOXHYDRLASE"/>
</dbReference>
<keyword evidence="3 6" id="KW-0378">Hydrolase</keyword>
<sequence length="411" mass="45220">MTITRRTFNRGALSLLATAVTSKPAIAQTQEEGPMLSIEPFTIQIPDAAIADLNDRLAKARFPHAITDDWSRGQPLKLVKALTEQWRDTYDWRAHEAELNRFPHFMTEIDGQPIHFMHIKSPVPDALPLILSHGWPGSFVEFLDVIGPLTDPKAHGLDESIAFHLVIPSLPGFGFSSPMTSTGWDSARTAQTWDKLMKGLGYERYGAHGGDAGALATRELGILAPEGLVGVHMLQIFAFPSGAPDEMSKLSPFEMEGMANLANFEKYGGYQAIQSKRPGTLAFGLVDSPVGQLAWNAELWFGFEGTGVDHVDRERYLTTNAIYWFTGTSGSAANVYYEDTQTGAGYREINNPTPTGVAVFPEDFRSVRSFAERSNNIVHWTEMPRGGHFAASETPDLLIEDIRTFFGGLVG</sequence>
<proteinExistence type="inferred from homology"/>
<dbReference type="InterPro" id="IPR000639">
    <property type="entry name" value="Epox_hydrolase-like"/>
</dbReference>
<evidence type="ECO:0000313" key="7">
    <source>
        <dbReference type="Proteomes" id="UP000595460"/>
    </source>
</evidence>
<dbReference type="RefSeq" id="WP_201657272.1">
    <property type="nucleotide sequence ID" value="NZ_CP068047.1"/>
</dbReference>
<keyword evidence="7" id="KW-1185">Reference proteome</keyword>
<feature type="signal peptide" evidence="4">
    <location>
        <begin position="1"/>
        <end position="27"/>
    </location>
</feature>
<evidence type="ECO:0000313" key="6">
    <source>
        <dbReference type="EMBL" id="QQR36186.1"/>
    </source>
</evidence>
<keyword evidence="4" id="KW-0732">Signal</keyword>
<organism evidence="6 7">
    <name type="scientific">Devosia oryziradicis</name>
    <dbReference type="NCBI Taxonomy" id="2801335"/>
    <lineage>
        <taxon>Bacteria</taxon>
        <taxon>Pseudomonadati</taxon>
        <taxon>Pseudomonadota</taxon>
        <taxon>Alphaproteobacteria</taxon>
        <taxon>Hyphomicrobiales</taxon>
        <taxon>Devosiaceae</taxon>
        <taxon>Devosia</taxon>
    </lineage>
</organism>
<reference evidence="6 7" key="1">
    <citation type="submission" date="2021-01" db="EMBL/GenBank/DDBJ databases">
        <title>Genome seq and assembly of Devosia sp. G19.</title>
        <authorList>
            <person name="Chhetri G."/>
        </authorList>
    </citation>
    <scope>NUCLEOTIDE SEQUENCE [LARGE SCALE GENOMIC DNA]</scope>
    <source>
        <strain evidence="6 7">G19</strain>
    </source>
</reference>
<name>A0ABX7BWM6_9HYPH</name>
<dbReference type="EMBL" id="CP068047">
    <property type="protein sequence ID" value="QQR36186.1"/>
    <property type="molecule type" value="Genomic_DNA"/>
</dbReference>
<dbReference type="InterPro" id="IPR010497">
    <property type="entry name" value="Epoxide_hydro_N"/>
</dbReference>
<dbReference type="PROSITE" id="PS51318">
    <property type="entry name" value="TAT"/>
    <property type="match status" value="1"/>
</dbReference>
<dbReference type="PIRSF" id="PIRSF001112">
    <property type="entry name" value="Epoxide_hydrolase"/>
    <property type="match status" value="1"/>
</dbReference>
<keyword evidence="2" id="KW-0058">Aromatic hydrocarbons catabolism</keyword>
<protein>
    <submittedName>
        <fullName evidence="6">Epoxide hydrolase</fullName>
    </submittedName>
</protein>
<dbReference type="Pfam" id="PF06441">
    <property type="entry name" value="EHN"/>
    <property type="match status" value="1"/>
</dbReference>
<dbReference type="PANTHER" id="PTHR21661:SF35">
    <property type="entry name" value="EPOXIDE HYDROLASE"/>
    <property type="match status" value="1"/>
</dbReference>
<evidence type="ECO:0000256" key="4">
    <source>
        <dbReference type="SAM" id="SignalP"/>
    </source>
</evidence>
<comment type="similarity">
    <text evidence="1">Belongs to the peptidase S33 family.</text>
</comment>
<dbReference type="InterPro" id="IPR006311">
    <property type="entry name" value="TAT_signal"/>
</dbReference>
<gene>
    <name evidence="6" type="ORF">JI749_00645</name>
</gene>
<feature type="chain" id="PRO_5045855502" evidence="4">
    <location>
        <begin position="28"/>
        <end position="411"/>
    </location>
</feature>